<proteinExistence type="predicted"/>
<reference evidence="2 3" key="1">
    <citation type="submission" date="2021-01" db="EMBL/GenBank/DDBJ databases">
        <title>Chryseolinea sp. Jin1 Genome sequencing and assembly.</title>
        <authorList>
            <person name="Kim I."/>
        </authorList>
    </citation>
    <scope>NUCLEOTIDE SEQUENCE [LARGE SCALE GENOMIC DNA]</scope>
    <source>
        <strain evidence="2 3">Jin1</strain>
    </source>
</reference>
<dbReference type="RefSeq" id="WP_202016713.1">
    <property type="nucleotide sequence ID" value="NZ_JAERRB010000023.1"/>
</dbReference>
<evidence type="ECO:0000313" key="2">
    <source>
        <dbReference type="EMBL" id="MBL0745959.1"/>
    </source>
</evidence>
<keyword evidence="1" id="KW-0472">Membrane</keyword>
<name>A0ABS1L2N9_9BACT</name>
<accession>A0ABS1L2N9</accession>
<dbReference type="EMBL" id="JAERRB010000023">
    <property type="protein sequence ID" value="MBL0745959.1"/>
    <property type="molecule type" value="Genomic_DNA"/>
</dbReference>
<keyword evidence="3" id="KW-1185">Reference proteome</keyword>
<comment type="caution">
    <text evidence="2">The sequence shown here is derived from an EMBL/GenBank/DDBJ whole genome shotgun (WGS) entry which is preliminary data.</text>
</comment>
<sequence>MLNDHEFYATKRSSMMVNIYSLFLLFFLFLVMLSCDRTKQTILKYPNGNVKVIWSYQNDTLNGTKEGFRENGTCDYVVSFKDGREHGKYRAYYDNGFVARAGEFNKGKIHGRHYFYFLSDSGKVETEDYVMTVGNSYYYFYKKRFDVQGALLEDQRIMTIGQDERNAAVFKYVGDVVYDSMKIISGPFNIDFEKAKNGRFDTTDFIKDMAVVPLGDLAIDSAGYIRGKFLGYSSRMRGDTVTVKWMINYFEQKLEGF</sequence>
<gene>
    <name evidence="2" type="ORF">JI741_32305</name>
</gene>
<dbReference type="Proteomes" id="UP000613030">
    <property type="component" value="Unassembled WGS sequence"/>
</dbReference>
<organism evidence="2 3">
    <name type="scientific">Chryseolinea lacunae</name>
    <dbReference type="NCBI Taxonomy" id="2801331"/>
    <lineage>
        <taxon>Bacteria</taxon>
        <taxon>Pseudomonadati</taxon>
        <taxon>Bacteroidota</taxon>
        <taxon>Cytophagia</taxon>
        <taxon>Cytophagales</taxon>
        <taxon>Fulvivirgaceae</taxon>
        <taxon>Chryseolinea</taxon>
    </lineage>
</organism>
<dbReference type="Gene3D" id="3.90.930.1">
    <property type="match status" value="1"/>
</dbReference>
<dbReference type="SUPFAM" id="SSF82185">
    <property type="entry name" value="Histone H3 K4-specific methyltransferase SET7/9 N-terminal domain"/>
    <property type="match status" value="1"/>
</dbReference>
<feature type="transmembrane region" description="Helical" evidence="1">
    <location>
        <begin position="15"/>
        <end position="35"/>
    </location>
</feature>
<evidence type="ECO:0000313" key="3">
    <source>
        <dbReference type="Proteomes" id="UP000613030"/>
    </source>
</evidence>
<evidence type="ECO:0000256" key="1">
    <source>
        <dbReference type="SAM" id="Phobius"/>
    </source>
</evidence>
<keyword evidence="1" id="KW-1133">Transmembrane helix</keyword>
<keyword evidence="1" id="KW-0812">Transmembrane</keyword>
<protein>
    <submittedName>
        <fullName evidence="2">Uncharacterized protein</fullName>
    </submittedName>
</protein>